<dbReference type="InterPro" id="IPR039333">
    <property type="entry name" value="PYM1"/>
</dbReference>
<dbReference type="Proteomes" id="UP001148018">
    <property type="component" value="Unassembled WGS sequence"/>
</dbReference>
<keyword evidence="6" id="KW-1185">Reference proteome</keyword>
<evidence type="ECO:0000313" key="6">
    <source>
        <dbReference type="Proteomes" id="UP001148018"/>
    </source>
</evidence>
<comment type="caution">
    <text evidence="5">The sequence shown here is derived from an EMBL/GenBank/DDBJ whole genome shotgun (WGS) entry which is preliminary data.</text>
</comment>
<comment type="subunit">
    <text evidence="2">Interacts (via N-terminus) with magoh and rbm8a; the interaction is direct. Associates (eIF2A-like region) with the 40S ribosomal subunit and the 48S preinitiation complex.</text>
</comment>
<protein>
    <recommendedName>
        <fullName evidence="4">WIBG Mago-binding domain-containing protein</fullName>
    </recommendedName>
</protein>
<gene>
    <name evidence="5" type="ORF">NHX12_012444</name>
</gene>
<dbReference type="SUPFAM" id="SSF101931">
    <property type="entry name" value="Pym (Within the bgcn gene intron protein, WIBG), N-terminal domain"/>
    <property type="match status" value="1"/>
</dbReference>
<comment type="similarity">
    <text evidence="1">Belongs to the pym family.</text>
</comment>
<dbReference type="OrthoDB" id="21625at2759"/>
<dbReference type="EMBL" id="JANIIK010000117">
    <property type="protein sequence ID" value="KAJ3586042.1"/>
    <property type="molecule type" value="Genomic_DNA"/>
</dbReference>
<dbReference type="PANTHER" id="PTHR22959:SF0">
    <property type="entry name" value="PARTNER OF Y14 AND MAGO"/>
    <property type="match status" value="1"/>
</dbReference>
<sequence>MKSTNRKFIAASQRPDGTWRKPRRVKDGYVPQEEVPVYENKYVKFFKSKPDLPPGMNPADAVPSNKQQHAVPGCAASDQPGLSKTAKRNMKRKEKRKQQQPSSPNGEDEDEEEDDDGEVESARNAVESVSLSEHRATAADKPSAAADKPSAAADKPSAAVDEPSAASEKIKKIKNLRKKLRQIEELQQKLDSGEIKELSKDQLEKVGRAQALQDELEQLELDS</sequence>
<dbReference type="GO" id="GO:1903259">
    <property type="term" value="P:exon-exon junction complex disassembly"/>
    <property type="evidence" value="ECO:0007669"/>
    <property type="project" value="InterPro"/>
</dbReference>
<feature type="region of interest" description="Disordered" evidence="3">
    <location>
        <begin position="47"/>
        <end position="167"/>
    </location>
</feature>
<evidence type="ECO:0000256" key="2">
    <source>
        <dbReference type="ARBA" id="ARBA00025900"/>
    </source>
</evidence>
<evidence type="ECO:0000259" key="4">
    <source>
        <dbReference type="SMART" id="SM01273"/>
    </source>
</evidence>
<evidence type="ECO:0000313" key="5">
    <source>
        <dbReference type="EMBL" id="KAJ3586042.1"/>
    </source>
</evidence>
<dbReference type="AlphaFoldDB" id="A0A9Q0DD08"/>
<dbReference type="SMART" id="SM01273">
    <property type="entry name" value="Mago-bind"/>
    <property type="match status" value="1"/>
</dbReference>
<dbReference type="GO" id="GO:0003723">
    <property type="term" value="F:RNA binding"/>
    <property type="evidence" value="ECO:0007669"/>
    <property type="project" value="TreeGrafter"/>
</dbReference>
<accession>A0A9Q0DD08</accession>
<organism evidence="5 6">
    <name type="scientific">Muraenolepis orangiensis</name>
    <name type="common">Patagonian moray cod</name>
    <dbReference type="NCBI Taxonomy" id="630683"/>
    <lineage>
        <taxon>Eukaryota</taxon>
        <taxon>Metazoa</taxon>
        <taxon>Chordata</taxon>
        <taxon>Craniata</taxon>
        <taxon>Vertebrata</taxon>
        <taxon>Euteleostomi</taxon>
        <taxon>Actinopterygii</taxon>
        <taxon>Neopterygii</taxon>
        <taxon>Teleostei</taxon>
        <taxon>Neoteleostei</taxon>
        <taxon>Acanthomorphata</taxon>
        <taxon>Zeiogadaria</taxon>
        <taxon>Gadariae</taxon>
        <taxon>Gadiformes</taxon>
        <taxon>Muraenolepidoidei</taxon>
        <taxon>Muraenolepididae</taxon>
        <taxon>Muraenolepis</taxon>
    </lineage>
</organism>
<feature type="region of interest" description="Disordered" evidence="3">
    <location>
        <begin position="1"/>
        <end position="34"/>
    </location>
</feature>
<dbReference type="Pfam" id="PF09282">
    <property type="entry name" value="Mago-bind"/>
    <property type="match status" value="1"/>
</dbReference>
<feature type="compositionally biased region" description="Low complexity" evidence="3">
    <location>
        <begin position="139"/>
        <end position="159"/>
    </location>
</feature>
<feature type="compositionally biased region" description="Acidic residues" evidence="3">
    <location>
        <begin position="106"/>
        <end position="119"/>
    </location>
</feature>
<evidence type="ECO:0000256" key="1">
    <source>
        <dbReference type="ARBA" id="ARBA00009394"/>
    </source>
</evidence>
<evidence type="ECO:0000256" key="3">
    <source>
        <dbReference type="SAM" id="MobiDB-lite"/>
    </source>
</evidence>
<dbReference type="PANTHER" id="PTHR22959">
    <property type="entry name" value="PYM PROTEIN"/>
    <property type="match status" value="1"/>
</dbReference>
<proteinExistence type="inferred from homology"/>
<dbReference type="InterPro" id="IPR015362">
    <property type="entry name" value="WIBG_mago-bd"/>
</dbReference>
<dbReference type="InterPro" id="IPR036348">
    <property type="entry name" value="WIBG_N_sf"/>
</dbReference>
<name>A0A9Q0DD08_9TELE</name>
<feature type="compositionally biased region" description="Basic residues" evidence="3">
    <location>
        <begin position="85"/>
        <end position="98"/>
    </location>
</feature>
<dbReference type="GO" id="GO:0005737">
    <property type="term" value="C:cytoplasm"/>
    <property type="evidence" value="ECO:0007669"/>
    <property type="project" value="TreeGrafter"/>
</dbReference>
<reference evidence="5" key="1">
    <citation type="submission" date="2022-07" db="EMBL/GenBank/DDBJ databases">
        <title>Chromosome-level genome of Muraenolepis orangiensis.</title>
        <authorList>
            <person name="Kim J."/>
        </authorList>
    </citation>
    <scope>NUCLEOTIDE SEQUENCE</scope>
    <source>
        <strain evidence="5">KU_S4_2022</strain>
        <tissue evidence="5">Muscle</tissue>
    </source>
</reference>
<feature type="domain" description="WIBG Mago-binding" evidence="4">
    <location>
        <begin position="5"/>
        <end position="31"/>
    </location>
</feature>
<dbReference type="GO" id="GO:0035145">
    <property type="term" value="C:exon-exon junction complex"/>
    <property type="evidence" value="ECO:0007669"/>
    <property type="project" value="TreeGrafter"/>
</dbReference>